<proteinExistence type="predicted"/>
<organism evidence="2 3">
    <name type="scientific">Petrolisthes manimaculis</name>
    <dbReference type="NCBI Taxonomy" id="1843537"/>
    <lineage>
        <taxon>Eukaryota</taxon>
        <taxon>Metazoa</taxon>
        <taxon>Ecdysozoa</taxon>
        <taxon>Arthropoda</taxon>
        <taxon>Crustacea</taxon>
        <taxon>Multicrustacea</taxon>
        <taxon>Malacostraca</taxon>
        <taxon>Eumalacostraca</taxon>
        <taxon>Eucarida</taxon>
        <taxon>Decapoda</taxon>
        <taxon>Pleocyemata</taxon>
        <taxon>Anomura</taxon>
        <taxon>Galatheoidea</taxon>
        <taxon>Porcellanidae</taxon>
        <taxon>Petrolisthes</taxon>
    </lineage>
</organism>
<reference evidence="2" key="1">
    <citation type="submission" date="2023-11" db="EMBL/GenBank/DDBJ databases">
        <title>Genome assemblies of two species of porcelain crab, Petrolisthes cinctipes and Petrolisthes manimaculis (Anomura: Porcellanidae).</title>
        <authorList>
            <person name="Angst P."/>
        </authorList>
    </citation>
    <scope>NUCLEOTIDE SEQUENCE</scope>
    <source>
        <strain evidence="2">PB745_02</strain>
        <tissue evidence="2">Gill</tissue>
    </source>
</reference>
<accession>A0AAE1UF00</accession>
<dbReference type="AlphaFoldDB" id="A0AAE1UF00"/>
<comment type="caution">
    <text evidence="2">The sequence shown here is derived from an EMBL/GenBank/DDBJ whole genome shotgun (WGS) entry which is preliminary data.</text>
</comment>
<protein>
    <submittedName>
        <fullName evidence="2">Uncharacterized protein</fullName>
    </submittedName>
</protein>
<dbReference type="EMBL" id="JAWZYT010001031">
    <property type="protein sequence ID" value="KAK4316294.1"/>
    <property type="molecule type" value="Genomic_DNA"/>
</dbReference>
<gene>
    <name evidence="2" type="ORF">Pmani_012530</name>
</gene>
<keyword evidence="3" id="KW-1185">Reference proteome</keyword>
<evidence type="ECO:0000313" key="3">
    <source>
        <dbReference type="Proteomes" id="UP001292094"/>
    </source>
</evidence>
<name>A0AAE1UF00_9EUCA</name>
<evidence type="ECO:0000256" key="1">
    <source>
        <dbReference type="SAM" id="MobiDB-lite"/>
    </source>
</evidence>
<sequence length="89" mass="9272">MFLVGSLNTAAVQCLPSGFTGWRASGESATRTASVPPPTMNTTVPLHLPPSLLTSPLHMTPPFTSPPPLTSPCTPSHIVSTSHITTISH</sequence>
<dbReference type="Proteomes" id="UP001292094">
    <property type="component" value="Unassembled WGS sequence"/>
</dbReference>
<feature type="compositionally biased region" description="Low complexity" evidence="1">
    <location>
        <begin position="45"/>
        <end position="62"/>
    </location>
</feature>
<evidence type="ECO:0000313" key="2">
    <source>
        <dbReference type="EMBL" id="KAK4316294.1"/>
    </source>
</evidence>
<feature type="region of interest" description="Disordered" evidence="1">
    <location>
        <begin position="23"/>
        <end position="76"/>
    </location>
</feature>